<sequence length="292" mass="33270">MARERCDEVLLAEKDNISETSQNTTSDNIIIRENSSPLQTIENVIENAEIIIGSGDASVRSTIIPSQASEYTIMEFAEITIIIAEFTNEGDHLEEIVQEVEIGTSIEAPGLEINETLKTDEEEESEVITKDNFESKNGAKPQQLLLVVPIHLNTFVEEEKINVCKNFFFVALNISQKPVYTVHSVDHETPKIDMRGKTGTRKISNEKMQAVIDHINKFNVVESPYCRHNSQKKYLEASLTIQQMYDLYLNYCAENNIETVKLSMYRYILCTNFNYSFHKPKKSCMKPAPPFT</sequence>
<proteinExistence type="predicted"/>
<keyword evidence="2" id="KW-1185">Reference proteome</keyword>
<protein>
    <submittedName>
        <fullName evidence="1">Uncharacterized protein</fullName>
    </submittedName>
</protein>
<dbReference type="AlphaFoldDB" id="A0A9N9SUY8"/>
<evidence type="ECO:0000313" key="2">
    <source>
        <dbReference type="Proteomes" id="UP001153709"/>
    </source>
</evidence>
<gene>
    <name evidence="1" type="ORF">DIABBA_LOCUS3698</name>
</gene>
<dbReference type="PANTHER" id="PTHR10773:SF19">
    <property type="match status" value="1"/>
</dbReference>
<dbReference type="EMBL" id="OU898277">
    <property type="protein sequence ID" value="CAG9829947.1"/>
    <property type="molecule type" value="Genomic_DNA"/>
</dbReference>
<dbReference type="Proteomes" id="UP001153709">
    <property type="component" value="Chromosome 2"/>
</dbReference>
<accession>A0A9N9SUY8</accession>
<dbReference type="PANTHER" id="PTHR10773">
    <property type="entry name" value="DNA-DIRECTED RNA POLYMERASES I, II, AND III SUBUNIT RPABC2"/>
    <property type="match status" value="1"/>
</dbReference>
<name>A0A9N9SUY8_DIABA</name>
<evidence type="ECO:0000313" key="1">
    <source>
        <dbReference type="EMBL" id="CAG9829947.1"/>
    </source>
</evidence>
<reference evidence="1" key="1">
    <citation type="submission" date="2022-01" db="EMBL/GenBank/DDBJ databases">
        <authorList>
            <person name="King R."/>
        </authorList>
    </citation>
    <scope>NUCLEOTIDE SEQUENCE</scope>
</reference>
<dbReference type="OrthoDB" id="6774547at2759"/>
<organism evidence="1 2">
    <name type="scientific">Diabrotica balteata</name>
    <name type="common">Banded cucumber beetle</name>
    <dbReference type="NCBI Taxonomy" id="107213"/>
    <lineage>
        <taxon>Eukaryota</taxon>
        <taxon>Metazoa</taxon>
        <taxon>Ecdysozoa</taxon>
        <taxon>Arthropoda</taxon>
        <taxon>Hexapoda</taxon>
        <taxon>Insecta</taxon>
        <taxon>Pterygota</taxon>
        <taxon>Neoptera</taxon>
        <taxon>Endopterygota</taxon>
        <taxon>Coleoptera</taxon>
        <taxon>Polyphaga</taxon>
        <taxon>Cucujiformia</taxon>
        <taxon>Chrysomeloidea</taxon>
        <taxon>Chrysomelidae</taxon>
        <taxon>Galerucinae</taxon>
        <taxon>Diabroticina</taxon>
        <taxon>Diabroticites</taxon>
        <taxon>Diabrotica</taxon>
    </lineage>
</organism>